<dbReference type="PANTHER" id="PTHR43847">
    <property type="entry name" value="BLL3993 PROTEIN"/>
    <property type="match status" value="1"/>
</dbReference>
<dbReference type="KEGG" id="aca:ACP_1605"/>
<proteinExistence type="predicted"/>
<keyword evidence="7" id="KW-1185">Reference proteome</keyword>
<dbReference type="STRING" id="240015.ACP_1605"/>
<feature type="transmembrane region" description="Helical" evidence="5">
    <location>
        <begin position="20"/>
        <end position="36"/>
    </location>
</feature>
<dbReference type="InterPro" id="IPR052527">
    <property type="entry name" value="Metal_cation-efflux_comp"/>
</dbReference>
<evidence type="ECO:0000256" key="5">
    <source>
        <dbReference type="SAM" id="Phobius"/>
    </source>
</evidence>
<name>C1F751_ACIC5</name>
<evidence type="ECO:0000256" key="1">
    <source>
        <dbReference type="ARBA" id="ARBA00004127"/>
    </source>
</evidence>
<evidence type="ECO:0000313" key="6">
    <source>
        <dbReference type="EMBL" id="ACO33797.1"/>
    </source>
</evidence>
<feature type="transmembrane region" description="Helical" evidence="5">
    <location>
        <begin position="171"/>
        <end position="190"/>
    </location>
</feature>
<evidence type="ECO:0000256" key="4">
    <source>
        <dbReference type="ARBA" id="ARBA00023136"/>
    </source>
</evidence>
<dbReference type="GO" id="GO:0012505">
    <property type="term" value="C:endomembrane system"/>
    <property type="evidence" value="ECO:0007669"/>
    <property type="project" value="UniProtKB-SubCell"/>
</dbReference>
<dbReference type="AlphaFoldDB" id="C1F751"/>
<protein>
    <submittedName>
        <fullName evidence="6">Putative membrane protein</fullName>
    </submittedName>
</protein>
<dbReference type="PANTHER" id="PTHR43847:SF1">
    <property type="entry name" value="BLL3993 PROTEIN"/>
    <property type="match status" value="1"/>
</dbReference>
<dbReference type="RefSeq" id="WP_015896731.1">
    <property type="nucleotide sequence ID" value="NC_012483.1"/>
</dbReference>
<evidence type="ECO:0000256" key="2">
    <source>
        <dbReference type="ARBA" id="ARBA00022692"/>
    </source>
</evidence>
<organism evidence="6 7">
    <name type="scientific">Acidobacterium capsulatum (strain ATCC 51196 / DSM 11244 / BCRC 80197 / JCM 7670 / NBRC 15755 / NCIMB 13165 / 161)</name>
    <dbReference type="NCBI Taxonomy" id="240015"/>
    <lineage>
        <taxon>Bacteria</taxon>
        <taxon>Pseudomonadati</taxon>
        <taxon>Acidobacteriota</taxon>
        <taxon>Terriglobia</taxon>
        <taxon>Terriglobales</taxon>
        <taxon>Acidobacteriaceae</taxon>
        <taxon>Acidobacterium</taxon>
    </lineage>
</organism>
<keyword evidence="3 5" id="KW-1133">Transmembrane helix</keyword>
<comment type="subcellular location">
    <subcellularLocation>
        <location evidence="1">Endomembrane system</location>
        <topology evidence="1">Multi-pass membrane protein</topology>
    </subcellularLocation>
</comment>
<keyword evidence="4 5" id="KW-0472">Membrane</keyword>
<dbReference type="HOGENOM" id="CLU_097928_1_0_0"/>
<dbReference type="Proteomes" id="UP000002207">
    <property type="component" value="Chromosome"/>
</dbReference>
<dbReference type="OrthoDB" id="5471300at2"/>
<evidence type="ECO:0000256" key="3">
    <source>
        <dbReference type="ARBA" id="ARBA00022989"/>
    </source>
</evidence>
<keyword evidence="2 5" id="KW-0812">Transmembrane</keyword>
<dbReference type="Gene3D" id="1.20.120.1630">
    <property type="match status" value="1"/>
</dbReference>
<feature type="transmembrane region" description="Helical" evidence="5">
    <location>
        <begin position="81"/>
        <end position="97"/>
    </location>
</feature>
<dbReference type="EMBL" id="CP001472">
    <property type="protein sequence ID" value="ACO33797.1"/>
    <property type="molecule type" value="Genomic_DNA"/>
</dbReference>
<feature type="transmembrane region" description="Helical" evidence="5">
    <location>
        <begin position="42"/>
        <end position="60"/>
    </location>
</feature>
<dbReference type="InParanoid" id="C1F751"/>
<sequence>MSPSAAPQQKPTWSRIARRIRVPLGFVFAAVFLWLARPEWTSLGYSLLLVLPGLALRAYASGYVKKNRELTTTGPYAYTRNPLYLGSLLMALGFAVASRNAWILLGIAVLFFAIYLPVIRSEEAFLRGEFAGFDAYCARVPRLFPRLTPGTPRVKGEGGFSSGLYRRHREYNAFMGAAALYGALLLRLYFHR</sequence>
<gene>
    <name evidence="6" type="ordered locus">ACP_1605</name>
</gene>
<feature type="transmembrane region" description="Helical" evidence="5">
    <location>
        <begin position="103"/>
        <end position="119"/>
    </location>
</feature>
<dbReference type="InterPro" id="IPR007318">
    <property type="entry name" value="Phopholipid_MeTrfase"/>
</dbReference>
<dbReference type="Pfam" id="PF04191">
    <property type="entry name" value="PEMT"/>
    <property type="match status" value="1"/>
</dbReference>
<dbReference type="eggNOG" id="COG2020">
    <property type="taxonomic scope" value="Bacteria"/>
</dbReference>
<reference evidence="6 7" key="1">
    <citation type="journal article" date="2009" name="Appl. Environ. Microbiol.">
        <title>Three genomes from the phylum Acidobacteria provide insight into the lifestyles of these microorganisms in soils.</title>
        <authorList>
            <person name="Ward N.L."/>
            <person name="Challacombe J.F."/>
            <person name="Janssen P.H."/>
            <person name="Henrissat B."/>
            <person name="Coutinho P.M."/>
            <person name="Wu M."/>
            <person name="Xie G."/>
            <person name="Haft D.H."/>
            <person name="Sait M."/>
            <person name="Badger J."/>
            <person name="Barabote R.D."/>
            <person name="Bradley B."/>
            <person name="Brettin T.S."/>
            <person name="Brinkac L.M."/>
            <person name="Bruce D."/>
            <person name="Creasy T."/>
            <person name="Daugherty S.C."/>
            <person name="Davidsen T.M."/>
            <person name="DeBoy R.T."/>
            <person name="Detter J.C."/>
            <person name="Dodson R.J."/>
            <person name="Durkin A.S."/>
            <person name="Ganapathy A."/>
            <person name="Gwinn-Giglio M."/>
            <person name="Han C.S."/>
            <person name="Khouri H."/>
            <person name="Kiss H."/>
            <person name="Kothari S.P."/>
            <person name="Madupu R."/>
            <person name="Nelson K.E."/>
            <person name="Nelson W.C."/>
            <person name="Paulsen I."/>
            <person name="Penn K."/>
            <person name="Ren Q."/>
            <person name="Rosovitz M.J."/>
            <person name="Selengut J.D."/>
            <person name="Shrivastava S."/>
            <person name="Sullivan S.A."/>
            <person name="Tapia R."/>
            <person name="Thompson L.S."/>
            <person name="Watkins K.L."/>
            <person name="Yang Q."/>
            <person name="Yu C."/>
            <person name="Zafar N."/>
            <person name="Zhou L."/>
            <person name="Kuske C.R."/>
        </authorList>
    </citation>
    <scope>NUCLEOTIDE SEQUENCE [LARGE SCALE GENOMIC DNA]</scope>
    <source>
        <strain evidence="7">ATCC 51196 / DSM 11244 / BCRC 80197 / JCM 7670 / NBRC 15755 / NCIMB 13165 / 161</strain>
    </source>
</reference>
<evidence type="ECO:0000313" key="7">
    <source>
        <dbReference type="Proteomes" id="UP000002207"/>
    </source>
</evidence>
<accession>C1F751</accession>